<dbReference type="OrthoDB" id="256574at2"/>
<dbReference type="STRING" id="1641875.XM53_04645"/>
<keyword evidence="2" id="KW-1185">Reference proteome</keyword>
<sequence>MTRWIALIPESSGTAGYLLDGARLERRVSAQTEEAVRADLGDAPRVVRLGDGPPDRLPAAVLPQGTSGLPALEQTSPPDIIAASVRLWIAGALASRPHWDGVICATQGDVTHWIHISADEAVSAQTVLTPRLINALGGAASADTDALADTLSRPERLAAHLRQAEIKGDRAALTGHLLGAELAATRPYWLGQEVLVISATPAPHMAALAAQGAPATALAPDDLVGPGLAALGGALGLAES</sequence>
<dbReference type="InterPro" id="IPR042257">
    <property type="entry name" value="DGOK_C"/>
</dbReference>
<dbReference type="PATRIC" id="fig|1641875.4.peg.2944"/>
<protein>
    <recommendedName>
        <fullName evidence="3">2-dehydro-3-deoxygalactonokinase</fullName>
    </recommendedName>
</protein>
<accession>A0A0T5NY41</accession>
<evidence type="ECO:0008006" key="3">
    <source>
        <dbReference type="Google" id="ProtNLM"/>
    </source>
</evidence>
<dbReference type="AlphaFoldDB" id="A0A0T5NY41"/>
<dbReference type="GO" id="GO:0008671">
    <property type="term" value="F:2-dehydro-3-deoxygalactonokinase activity"/>
    <property type="evidence" value="ECO:0007669"/>
    <property type="project" value="InterPro"/>
</dbReference>
<dbReference type="EMBL" id="LAXJ01000003">
    <property type="protein sequence ID" value="KRS13850.1"/>
    <property type="molecule type" value="Genomic_DNA"/>
</dbReference>
<evidence type="ECO:0000313" key="1">
    <source>
        <dbReference type="EMBL" id="KRS13850.1"/>
    </source>
</evidence>
<name>A0A0T5NY41_9RHOB</name>
<dbReference type="GO" id="GO:0034194">
    <property type="term" value="P:D-galactonate catabolic process"/>
    <property type="evidence" value="ECO:0007669"/>
    <property type="project" value="InterPro"/>
</dbReference>
<reference evidence="1 2" key="1">
    <citation type="submission" date="2015-04" db="EMBL/GenBank/DDBJ databases">
        <title>The draft genome sequence of Roseovarius sp.R12b.</title>
        <authorList>
            <person name="Li G."/>
            <person name="Lai Q."/>
            <person name="Shao Z."/>
            <person name="Yan P."/>
        </authorList>
    </citation>
    <scope>NUCLEOTIDE SEQUENCE [LARGE SCALE GENOMIC DNA]</scope>
    <source>
        <strain evidence="1 2">R12B</strain>
    </source>
</reference>
<dbReference type="RefSeq" id="WP_057790771.1">
    <property type="nucleotide sequence ID" value="NZ_LAXJ01000003.1"/>
</dbReference>
<dbReference type="InterPro" id="IPR007729">
    <property type="entry name" value="DGOK"/>
</dbReference>
<comment type="caution">
    <text evidence="1">The sequence shown here is derived from an EMBL/GenBank/DDBJ whole genome shotgun (WGS) entry which is preliminary data.</text>
</comment>
<dbReference type="Gene3D" id="3.30.420.310">
    <property type="entry name" value="2-keto-3-deoxy-galactonokinase, C-terminal domain"/>
    <property type="match status" value="1"/>
</dbReference>
<gene>
    <name evidence="1" type="ORF">XM53_04645</name>
</gene>
<dbReference type="Proteomes" id="UP000051295">
    <property type="component" value="Unassembled WGS sequence"/>
</dbReference>
<proteinExistence type="predicted"/>
<evidence type="ECO:0000313" key="2">
    <source>
        <dbReference type="Proteomes" id="UP000051295"/>
    </source>
</evidence>
<dbReference type="Pfam" id="PF05035">
    <property type="entry name" value="DGOK"/>
    <property type="match status" value="1"/>
</dbReference>
<organism evidence="1 2">
    <name type="scientific">Roseovarius atlanticus</name>
    <dbReference type="NCBI Taxonomy" id="1641875"/>
    <lineage>
        <taxon>Bacteria</taxon>
        <taxon>Pseudomonadati</taxon>
        <taxon>Pseudomonadota</taxon>
        <taxon>Alphaproteobacteria</taxon>
        <taxon>Rhodobacterales</taxon>
        <taxon>Roseobacteraceae</taxon>
        <taxon>Roseovarius</taxon>
    </lineage>
</organism>